<keyword evidence="9" id="KW-0238">DNA-binding</keyword>
<reference evidence="11" key="1">
    <citation type="journal article" date="2014" name="Front. Microbiol.">
        <title>High frequency of phylogenetically diverse reductive dehalogenase-homologous genes in deep subseafloor sedimentary metagenomes.</title>
        <authorList>
            <person name="Kawai M."/>
            <person name="Futagami T."/>
            <person name="Toyoda A."/>
            <person name="Takaki Y."/>
            <person name="Nishi S."/>
            <person name="Hori S."/>
            <person name="Arai W."/>
            <person name="Tsubouchi T."/>
            <person name="Morono Y."/>
            <person name="Uchiyama I."/>
            <person name="Ito T."/>
            <person name="Fujiyama A."/>
            <person name="Inagaki F."/>
            <person name="Takami H."/>
        </authorList>
    </citation>
    <scope>NUCLEOTIDE SEQUENCE</scope>
    <source>
        <strain evidence="11">Expedition CK06-06</strain>
    </source>
</reference>
<dbReference type="InterPro" id="IPR027417">
    <property type="entry name" value="P-loop_NTPase"/>
</dbReference>
<dbReference type="EMBL" id="BART01024936">
    <property type="protein sequence ID" value="GAG94726.1"/>
    <property type="molecule type" value="Genomic_DNA"/>
</dbReference>
<keyword evidence="2" id="KW-0963">Cytoplasm</keyword>
<evidence type="ECO:0000256" key="8">
    <source>
        <dbReference type="ARBA" id="ARBA00022881"/>
    </source>
</evidence>
<dbReference type="GO" id="GO:0005737">
    <property type="term" value="C:cytoplasm"/>
    <property type="evidence" value="ECO:0007669"/>
    <property type="project" value="UniProtKB-SubCell"/>
</dbReference>
<evidence type="ECO:0000313" key="11">
    <source>
        <dbReference type="EMBL" id="GAG94726.1"/>
    </source>
</evidence>
<sequence length="282" mass="31230">EGLRDTGNTVLVVEHDEGTIRRADWVVDLGPGAGEHGGEVVAEGPVEEILKSKKSLTADYLTGRKEIPIPEFRREGNGTLLSIIGARQNNLKNIDVHLPLGKLICITGVSGSGKSSLMVEVLYKALARQLNRSRIQPGDYDHLEGVENLDKIINIDQSPIGRTPRSNPGTYTGLFDQIRSLFAELPESKIRGYKMGRFSFNVRGGRCEACQGQGQLRIEMQFLPDVYVPCDVCHGARYNRETLQVRFKEFNIADVLDMTVDTAAEVFGAFPKMIKKLTTLQD</sequence>
<comment type="caution">
    <text evidence="11">The sequence shown here is derived from an EMBL/GenBank/DDBJ whole genome shotgun (WGS) entry which is preliminary data.</text>
</comment>
<evidence type="ECO:0000256" key="3">
    <source>
        <dbReference type="ARBA" id="ARBA00022737"/>
    </source>
</evidence>
<dbReference type="Gene3D" id="3.40.50.300">
    <property type="entry name" value="P-loop containing nucleotide triphosphate hydrolases"/>
    <property type="match status" value="2"/>
</dbReference>
<dbReference type="GO" id="GO:0003677">
    <property type="term" value="F:DNA binding"/>
    <property type="evidence" value="ECO:0007669"/>
    <property type="project" value="UniProtKB-KW"/>
</dbReference>
<dbReference type="PANTHER" id="PTHR43152">
    <property type="entry name" value="UVRABC SYSTEM PROTEIN A"/>
    <property type="match status" value="1"/>
</dbReference>
<comment type="subcellular location">
    <subcellularLocation>
        <location evidence="1">Cytoplasm</location>
    </subcellularLocation>
</comment>
<dbReference type="GO" id="GO:0004518">
    <property type="term" value="F:nuclease activity"/>
    <property type="evidence" value="ECO:0007669"/>
    <property type="project" value="UniProtKB-KW"/>
</dbReference>
<dbReference type="PANTHER" id="PTHR43152:SF3">
    <property type="entry name" value="UVRABC SYSTEM PROTEIN A"/>
    <property type="match status" value="1"/>
</dbReference>
<dbReference type="GO" id="GO:0005524">
    <property type="term" value="F:ATP binding"/>
    <property type="evidence" value="ECO:0007669"/>
    <property type="project" value="UniProtKB-KW"/>
</dbReference>
<feature type="non-terminal residue" evidence="11">
    <location>
        <position position="1"/>
    </location>
</feature>
<keyword evidence="3" id="KW-0677">Repeat</keyword>
<evidence type="ECO:0000256" key="4">
    <source>
        <dbReference type="ARBA" id="ARBA00022741"/>
    </source>
</evidence>
<organism evidence="11">
    <name type="scientific">marine sediment metagenome</name>
    <dbReference type="NCBI Taxonomy" id="412755"/>
    <lineage>
        <taxon>unclassified sequences</taxon>
        <taxon>metagenomes</taxon>
        <taxon>ecological metagenomes</taxon>
    </lineage>
</organism>
<keyword evidence="8" id="KW-0267">Excision nuclease</keyword>
<evidence type="ECO:0000256" key="7">
    <source>
        <dbReference type="ARBA" id="ARBA00022840"/>
    </source>
</evidence>
<evidence type="ECO:0000256" key="1">
    <source>
        <dbReference type="ARBA" id="ARBA00004496"/>
    </source>
</evidence>
<evidence type="ECO:0008006" key="12">
    <source>
        <dbReference type="Google" id="ProtNLM"/>
    </source>
</evidence>
<evidence type="ECO:0000256" key="6">
    <source>
        <dbReference type="ARBA" id="ARBA00022769"/>
    </source>
</evidence>
<protein>
    <recommendedName>
        <fullName evidence="12">ABC transporter domain-containing protein</fullName>
    </recommendedName>
</protein>
<keyword evidence="6" id="KW-0228">DNA excision</keyword>
<dbReference type="GO" id="GO:0006281">
    <property type="term" value="P:DNA repair"/>
    <property type="evidence" value="ECO:0007669"/>
    <property type="project" value="UniProtKB-KW"/>
</dbReference>
<feature type="non-terminal residue" evidence="11">
    <location>
        <position position="282"/>
    </location>
</feature>
<keyword evidence="5" id="KW-0227">DNA damage</keyword>
<evidence type="ECO:0000256" key="5">
    <source>
        <dbReference type="ARBA" id="ARBA00022763"/>
    </source>
</evidence>
<evidence type="ECO:0000256" key="9">
    <source>
        <dbReference type="ARBA" id="ARBA00023125"/>
    </source>
</evidence>
<evidence type="ECO:0000256" key="2">
    <source>
        <dbReference type="ARBA" id="ARBA00022490"/>
    </source>
</evidence>
<keyword evidence="4" id="KW-0547">Nucleotide-binding</keyword>
<accession>X1DE68</accession>
<dbReference type="AlphaFoldDB" id="X1DE68"/>
<proteinExistence type="predicted"/>
<dbReference type="Gene3D" id="1.20.1580.10">
    <property type="entry name" value="ABC transporter ATPase like domain"/>
    <property type="match status" value="1"/>
</dbReference>
<keyword evidence="7" id="KW-0067">ATP-binding</keyword>
<keyword evidence="10" id="KW-0234">DNA repair</keyword>
<name>X1DE68_9ZZZZ</name>
<evidence type="ECO:0000256" key="10">
    <source>
        <dbReference type="ARBA" id="ARBA00023204"/>
    </source>
</evidence>
<gene>
    <name evidence="11" type="ORF">S01H4_44882</name>
</gene>
<dbReference type="SUPFAM" id="SSF52540">
    <property type="entry name" value="P-loop containing nucleoside triphosphate hydrolases"/>
    <property type="match status" value="2"/>
</dbReference>